<accession>A0ABU1MIJ4</accession>
<keyword evidence="1" id="KW-0812">Transmembrane</keyword>
<reference evidence="2 3" key="1">
    <citation type="submission" date="2023-07" db="EMBL/GenBank/DDBJ databases">
        <title>Sorghum-associated microbial communities from plants grown in Nebraska, USA.</title>
        <authorList>
            <person name="Schachtman D."/>
        </authorList>
    </citation>
    <scope>NUCLEOTIDE SEQUENCE [LARGE SCALE GENOMIC DNA]</scope>
    <source>
        <strain evidence="2 3">DS1027</strain>
    </source>
</reference>
<dbReference type="Proteomes" id="UP001184150">
    <property type="component" value="Unassembled WGS sequence"/>
</dbReference>
<evidence type="ECO:0000256" key="1">
    <source>
        <dbReference type="SAM" id="Phobius"/>
    </source>
</evidence>
<comment type="caution">
    <text evidence="2">The sequence shown here is derived from an EMBL/GenBank/DDBJ whole genome shotgun (WGS) entry which is preliminary data.</text>
</comment>
<feature type="transmembrane region" description="Helical" evidence="1">
    <location>
        <begin position="40"/>
        <end position="63"/>
    </location>
</feature>
<keyword evidence="1" id="KW-1133">Transmembrane helix</keyword>
<protein>
    <submittedName>
        <fullName evidence="2">Uncharacterized protein</fullName>
    </submittedName>
</protein>
<sequence>MPRLVSGEEEPVFSPVHALQQELLPLAQGSAQTADALYPLWLRVAIIGGSSAFAWALIIWGVLRLH</sequence>
<gene>
    <name evidence="2" type="ORF">J2792_000985</name>
</gene>
<proteinExistence type="predicted"/>
<dbReference type="EMBL" id="JAVDRD010000002">
    <property type="protein sequence ID" value="MDR6510125.1"/>
    <property type="molecule type" value="Genomic_DNA"/>
</dbReference>
<name>A0ABU1MIJ4_9SPHN</name>
<keyword evidence="1" id="KW-0472">Membrane</keyword>
<organism evidence="2 3">
    <name type="scientific">Novosphingobium capsulatum</name>
    <dbReference type="NCBI Taxonomy" id="13688"/>
    <lineage>
        <taxon>Bacteria</taxon>
        <taxon>Pseudomonadati</taxon>
        <taxon>Pseudomonadota</taxon>
        <taxon>Alphaproteobacteria</taxon>
        <taxon>Sphingomonadales</taxon>
        <taxon>Sphingomonadaceae</taxon>
        <taxon>Novosphingobium</taxon>
    </lineage>
</organism>
<evidence type="ECO:0000313" key="2">
    <source>
        <dbReference type="EMBL" id="MDR6510125.1"/>
    </source>
</evidence>
<dbReference type="RefSeq" id="WP_148291620.1">
    <property type="nucleotide sequence ID" value="NZ_JAVDRD010000002.1"/>
</dbReference>
<evidence type="ECO:0000313" key="3">
    <source>
        <dbReference type="Proteomes" id="UP001184150"/>
    </source>
</evidence>
<keyword evidence="3" id="KW-1185">Reference proteome</keyword>